<dbReference type="Pfam" id="PF08731">
    <property type="entry name" value="AFT"/>
    <property type="match status" value="1"/>
</dbReference>
<dbReference type="PANTHER" id="PTHR47718">
    <property type="entry name" value="OS01G0519700 PROTEIN"/>
    <property type="match status" value="1"/>
</dbReference>
<evidence type="ECO:0000313" key="1">
    <source>
        <dbReference type="EMBL" id="SAM06216.1"/>
    </source>
</evidence>
<dbReference type="Proteomes" id="UP000078561">
    <property type="component" value="Unassembled WGS sequence"/>
</dbReference>
<dbReference type="OrthoDB" id="2298549at2759"/>
<gene>
    <name evidence="1" type="primary">ABSGL_12098.1 scaffold 12613</name>
</gene>
<evidence type="ECO:0000313" key="2">
    <source>
        <dbReference type="Proteomes" id="UP000078561"/>
    </source>
</evidence>
<dbReference type="PANTHER" id="PTHR47718:SF11">
    <property type="entry name" value="PROTEIN FAR1-RELATED SEQUENCE"/>
    <property type="match status" value="1"/>
</dbReference>
<accession>A0A163K3A4</accession>
<keyword evidence="2" id="KW-1185">Reference proteome</keyword>
<dbReference type="InterPro" id="IPR014842">
    <property type="entry name" value="AFT"/>
</dbReference>
<dbReference type="InParanoid" id="A0A163K3A4"/>
<dbReference type="GO" id="GO:0000981">
    <property type="term" value="F:DNA-binding transcription factor activity, RNA polymerase II-specific"/>
    <property type="evidence" value="ECO:0007669"/>
    <property type="project" value="InterPro"/>
</dbReference>
<protein>
    <recommendedName>
        <fullName evidence="3">FAR1 domain-containing protein</fullName>
    </recommendedName>
</protein>
<organism evidence="1">
    <name type="scientific">Absidia glauca</name>
    <name type="common">Pin mould</name>
    <dbReference type="NCBI Taxonomy" id="4829"/>
    <lineage>
        <taxon>Eukaryota</taxon>
        <taxon>Fungi</taxon>
        <taxon>Fungi incertae sedis</taxon>
        <taxon>Mucoromycota</taxon>
        <taxon>Mucoromycotina</taxon>
        <taxon>Mucoromycetes</taxon>
        <taxon>Mucorales</taxon>
        <taxon>Cunninghamellaceae</taxon>
        <taxon>Absidia</taxon>
    </lineage>
</organism>
<reference evidence="1" key="1">
    <citation type="submission" date="2016-04" db="EMBL/GenBank/DDBJ databases">
        <authorList>
            <person name="Evans L.H."/>
            <person name="Alamgir A."/>
            <person name="Owens N."/>
            <person name="Weber N.D."/>
            <person name="Virtaneva K."/>
            <person name="Barbian K."/>
            <person name="Babar A."/>
            <person name="Rosenke K."/>
        </authorList>
    </citation>
    <scope>NUCLEOTIDE SEQUENCE [LARGE SCALE GENOMIC DNA]</scope>
    <source>
        <strain evidence="1">CBS 101.48</strain>
    </source>
</reference>
<dbReference type="GO" id="GO:0010106">
    <property type="term" value="P:cellular response to iron ion starvation"/>
    <property type="evidence" value="ECO:0007669"/>
    <property type="project" value="InterPro"/>
</dbReference>
<dbReference type="AlphaFoldDB" id="A0A163K3A4"/>
<evidence type="ECO:0008006" key="3">
    <source>
        <dbReference type="Google" id="ProtNLM"/>
    </source>
</evidence>
<name>A0A163K3A4_ABSGL</name>
<dbReference type="GO" id="GO:0045944">
    <property type="term" value="P:positive regulation of transcription by RNA polymerase II"/>
    <property type="evidence" value="ECO:0007669"/>
    <property type="project" value="InterPro"/>
</dbReference>
<proteinExistence type="predicted"/>
<sequence>MNEQQNELQMLPGMEFDDIEAAKSHQRAYSRQENIDVVIARSDYKIGSMTWRCKHGGSYRSAKGDDVVLGGGKTSLDQSIHEKLGLDVEDANNNNISATRQKVEMKTYRSNCPFKATLYLNKANSKTGKKEHWSISKVINEHNHPIAQSRLTYARNRRPTEEEMKSVARLLSCGASNSVVIDNNKLEFDGMSNLLAKDVSNIRYRLTGVISDPQARSILMFITRLRDSGYDVRWEVNEKNETILGGAYH</sequence>
<dbReference type="EMBL" id="LT554540">
    <property type="protein sequence ID" value="SAM06216.1"/>
    <property type="molecule type" value="Genomic_DNA"/>
</dbReference>